<accession>A0ABQ7G234</accession>
<gene>
    <name evidence="1" type="ORF">DUNSADRAFT_17237</name>
</gene>
<dbReference type="EMBL" id="MU070264">
    <property type="protein sequence ID" value="KAF5828664.1"/>
    <property type="molecule type" value="Genomic_DNA"/>
</dbReference>
<name>A0ABQ7G234_DUNSA</name>
<keyword evidence="2" id="KW-1185">Reference proteome</keyword>
<reference evidence="1" key="1">
    <citation type="submission" date="2017-08" db="EMBL/GenBank/DDBJ databases">
        <authorList>
            <person name="Polle J.E."/>
            <person name="Barry K."/>
            <person name="Cushman J."/>
            <person name="Schmutz J."/>
            <person name="Tran D."/>
            <person name="Hathwaick L.T."/>
            <person name="Yim W.C."/>
            <person name="Jenkins J."/>
            <person name="Mckie-Krisberg Z.M."/>
            <person name="Prochnik S."/>
            <person name="Lindquist E."/>
            <person name="Dockter R.B."/>
            <person name="Adam C."/>
            <person name="Molina H."/>
            <person name="Bunkerborg J."/>
            <person name="Jin E."/>
            <person name="Buchheim M."/>
            <person name="Magnuson J."/>
        </authorList>
    </citation>
    <scope>NUCLEOTIDE SEQUENCE</scope>
    <source>
        <strain evidence="1">CCAP 19/18</strain>
    </source>
</reference>
<sequence length="90" mass="9931">MTTQAITPGPSCEEEPVEALQMEVPANEEVMMRQIGNLRQWMRNARSARLALPPVVDPSLAVETVRQLGLSFSELAALKVAVVYPRCCFS</sequence>
<organism evidence="1 2">
    <name type="scientific">Dunaliella salina</name>
    <name type="common">Green alga</name>
    <name type="synonym">Protococcus salinus</name>
    <dbReference type="NCBI Taxonomy" id="3046"/>
    <lineage>
        <taxon>Eukaryota</taxon>
        <taxon>Viridiplantae</taxon>
        <taxon>Chlorophyta</taxon>
        <taxon>core chlorophytes</taxon>
        <taxon>Chlorophyceae</taxon>
        <taxon>CS clade</taxon>
        <taxon>Chlamydomonadales</taxon>
        <taxon>Dunaliellaceae</taxon>
        <taxon>Dunaliella</taxon>
    </lineage>
</organism>
<protein>
    <submittedName>
        <fullName evidence="1">Uncharacterized protein</fullName>
    </submittedName>
</protein>
<evidence type="ECO:0000313" key="2">
    <source>
        <dbReference type="Proteomes" id="UP000815325"/>
    </source>
</evidence>
<dbReference type="Proteomes" id="UP000815325">
    <property type="component" value="Unassembled WGS sequence"/>
</dbReference>
<proteinExistence type="predicted"/>
<evidence type="ECO:0000313" key="1">
    <source>
        <dbReference type="EMBL" id="KAF5828664.1"/>
    </source>
</evidence>
<comment type="caution">
    <text evidence="1">The sequence shown here is derived from an EMBL/GenBank/DDBJ whole genome shotgun (WGS) entry which is preliminary data.</text>
</comment>